<feature type="domain" description="TonB-dependent receptor plug" evidence="9">
    <location>
        <begin position="229"/>
        <end position="338"/>
    </location>
</feature>
<evidence type="ECO:0000259" key="9">
    <source>
        <dbReference type="Pfam" id="PF07715"/>
    </source>
</evidence>
<dbReference type="NCBIfam" id="TIGR04057">
    <property type="entry name" value="SusC_RagA_signa"/>
    <property type="match status" value="1"/>
</dbReference>
<dbReference type="SUPFAM" id="SSF56935">
    <property type="entry name" value="Porins"/>
    <property type="match status" value="1"/>
</dbReference>
<keyword evidence="2 7" id="KW-0813">Transport</keyword>
<accession>A0A415BSD4</accession>
<dbReference type="InterPro" id="IPR023996">
    <property type="entry name" value="TonB-dep_OMP_SusC/RagA"/>
</dbReference>
<dbReference type="Pfam" id="PF13715">
    <property type="entry name" value="CarbopepD_reg_2"/>
    <property type="match status" value="1"/>
</dbReference>
<feature type="chain" id="PRO_5019124553" evidence="8">
    <location>
        <begin position="44"/>
        <end position="1171"/>
    </location>
</feature>
<dbReference type="SUPFAM" id="SSF49464">
    <property type="entry name" value="Carboxypeptidase regulatory domain-like"/>
    <property type="match status" value="1"/>
</dbReference>
<protein>
    <submittedName>
        <fullName evidence="10">SusC/RagA family TonB-linked outer membrane protein</fullName>
    </submittedName>
</protein>
<dbReference type="InterPro" id="IPR036942">
    <property type="entry name" value="Beta-barrel_TonB_sf"/>
</dbReference>
<dbReference type="Gene3D" id="2.60.40.1120">
    <property type="entry name" value="Carboxypeptidase-like, regulatory domain"/>
    <property type="match status" value="1"/>
</dbReference>
<gene>
    <name evidence="10" type="ORF">DW150_10035</name>
</gene>
<evidence type="ECO:0000256" key="2">
    <source>
        <dbReference type="ARBA" id="ARBA00022448"/>
    </source>
</evidence>
<dbReference type="InterPro" id="IPR039426">
    <property type="entry name" value="TonB-dep_rcpt-like"/>
</dbReference>
<name>A0A415BSD4_PHOVU</name>
<dbReference type="EMBL" id="QRLF01000014">
    <property type="protein sequence ID" value="RHI91352.1"/>
    <property type="molecule type" value="Genomic_DNA"/>
</dbReference>
<evidence type="ECO:0000256" key="8">
    <source>
        <dbReference type="SAM" id="SignalP"/>
    </source>
</evidence>
<keyword evidence="3 7" id="KW-1134">Transmembrane beta strand</keyword>
<dbReference type="FunFam" id="2.170.130.10:FF:000024">
    <property type="entry name" value="Outer membrane protein"/>
    <property type="match status" value="1"/>
</dbReference>
<dbReference type="GO" id="GO:0009279">
    <property type="term" value="C:cell outer membrane"/>
    <property type="evidence" value="ECO:0007669"/>
    <property type="project" value="UniProtKB-SubCell"/>
</dbReference>
<comment type="similarity">
    <text evidence="7">Belongs to the TonB-dependent receptor family.</text>
</comment>
<dbReference type="Gene3D" id="2.40.170.20">
    <property type="entry name" value="TonB-dependent receptor, beta-barrel domain"/>
    <property type="match status" value="1"/>
</dbReference>
<dbReference type="InterPro" id="IPR037066">
    <property type="entry name" value="Plug_dom_sf"/>
</dbReference>
<dbReference type="NCBIfam" id="TIGR04056">
    <property type="entry name" value="OMP_RagA_SusC"/>
    <property type="match status" value="1"/>
</dbReference>
<keyword evidence="5 7" id="KW-0472">Membrane</keyword>
<sequence>MKNNCSIQFSRIPNRLWLSSKKIPRTMKLFTLFFACSLGLAHASESYAQTAIVNVEVQNKTVGEILKEIEKQSDFDFFFDNTLIDLNRRVSVTSRNSDIFKVLEKVFKGINVKYSVLDKKIVLTTNADNVQTAQQTTFKVTGKVVDNTGEGVIGATVLEQGTTNGTVTDMDGNFELVVSNKEVTLEISYIGYSKSVVKVKVGVPVAVTLKEDTEVLDEVVVVGYGTQKKVNLTGSVSQVGEKAFEARPVQNVTQALQGMVPGVNVSVGNNGGMLNSTPSVSIRGAGTIGAGSTASPLVLIDGVEGNMNILNPQDIESISVLKDAASASVYGSRAPFGVILITTKKGKSGKTNVNYSNNFRWNSPLNQPEKMDSWRFVHFMNDARTNAGQDVLFGQEVLDNLEARRKGEVGLIVPVNKDGSFNFNNANADTDFYKLHYKDWALSQEHSISVSGGNDKLNYYVSGNFMDQEGLLRYADDSYKRYTMNSKITAKINKRINFSYNSKWFKTDYEAPSYLTGLFFHEIMRKWPNSPAIDPNGYPTANSQIIHLKDGGRHREKINQIVQQLVINITPLDGWNIHLEGNARINTNFQHTDIEALEAHDGLGEPYQIPTNNKLPAGQSRVTEIGNKTEFFTTNLYSDYSKQLGNHFFKIMLGFNAEVNNASSLSGQRDGIISNEVPTLNTATLADLATGGYTDWATAGFFGRINYNYKDRYMVELNGRYDGTSRFLRNQRWNLFPSFSVGWNVAKEKFWESLKDCVNMLKFKASWGELGNQNTSSLYPFYETMPLTIGKGQWLLDGALTNTANIPALVSTSLTWERIRSFNIGLDFGLFSNRLTGTIEYFKRKTLDMVGPAPQLPAVLGIAVPKTNNADMESVGFDFDIQWRDKIGQINYGIKFNLSDAQAKVTRYPNTTNAIGDWYAGKKSGVIWGYTTIGIAKSDQEMQDHLATLPNGGQNKLGSKWGAGDIMYADINHDGQISGGQGTLDDHGDRTIIGNSTPRFNFGLVLDASYKGFDVSAFFQGVGKRDFMAPTGEKGAMFWGAVNSLYQTVGLKEHWDYFRPEEHEMGANLDAYYPRPDLSTLKNQQAQTRYLQNAAYIRLKNIQIGYTLPRGWIQKMGLNKCRIYISGDNLWTGSKIADMYDPEALGSMDQWGAGKTYPLSKVISCGVSINM</sequence>
<dbReference type="AlphaFoldDB" id="A0A415BSD4"/>
<evidence type="ECO:0000256" key="5">
    <source>
        <dbReference type="ARBA" id="ARBA00023136"/>
    </source>
</evidence>
<reference evidence="10 11" key="1">
    <citation type="submission" date="2018-08" db="EMBL/GenBank/DDBJ databases">
        <title>A genome reference for cultivated species of the human gut microbiota.</title>
        <authorList>
            <person name="Zou Y."/>
            <person name="Xue W."/>
            <person name="Luo G."/>
        </authorList>
    </citation>
    <scope>NUCLEOTIDE SEQUENCE [LARGE SCALE GENOMIC DNA]</scope>
    <source>
        <strain evidence="10 11">AM13-21</strain>
    </source>
</reference>
<dbReference type="InterPro" id="IPR012910">
    <property type="entry name" value="Plug_dom"/>
</dbReference>
<evidence type="ECO:0000313" key="10">
    <source>
        <dbReference type="EMBL" id="RHI91352.1"/>
    </source>
</evidence>
<dbReference type="Pfam" id="PF07715">
    <property type="entry name" value="Plug"/>
    <property type="match status" value="1"/>
</dbReference>
<evidence type="ECO:0000256" key="3">
    <source>
        <dbReference type="ARBA" id="ARBA00022452"/>
    </source>
</evidence>
<proteinExistence type="inferred from homology"/>
<evidence type="ECO:0000256" key="6">
    <source>
        <dbReference type="ARBA" id="ARBA00023237"/>
    </source>
</evidence>
<evidence type="ECO:0000313" key="11">
    <source>
        <dbReference type="Proteomes" id="UP000285777"/>
    </source>
</evidence>
<evidence type="ECO:0000256" key="1">
    <source>
        <dbReference type="ARBA" id="ARBA00004571"/>
    </source>
</evidence>
<dbReference type="PROSITE" id="PS52016">
    <property type="entry name" value="TONB_DEPENDENT_REC_3"/>
    <property type="match status" value="1"/>
</dbReference>
<comment type="caution">
    <text evidence="10">The sequence shown here is derived from an EMBL/GenBank/DDBJ whole genome shotgun (WGS) entry which is preliminary data.</text>
</comment>
<evidence type="ECO:0000256" key="4">
    <source>
        <dbReference type="ARBA" id="ARBA00022692"/>
    </source>
</evidence>
<dbReference type="InterPro" id="IPR023997">
    <property type="entry name" value="TonB-dep_OMP_SusC/RagA_CS"/>
</dbReference>
<dbReference type="InterPro" id="IPR008969">
    <property type="entry name" value="CarboxyPept-like_regulatory"/>
</dbReference>
<keyword evidence="6 7" id="KW-0998">Cell outer membrane</keyword>
<dbReference type="Proteomes" id="UP000285777">
    <property type="component" value="Unassembled WGS sequence"/>
</dbReference>
<feature type="signal peptide" evidence="8">
    <location>
        <begin position="1"/>
        <end position="43"/>
    </location>
</feature>
<evidence type="ECO:0000256" key="7">
    <source>
        <dbReference type="PROSITE-ProRule" id="PRU01360"/>
    </source>
</evidence>
<organism evidence="10 11">
    <name type="scientific">Phocaeicola vulgatus</name>
    <name type="common">Bacteroides vulgatus</name>
    <dbReference type="NCBI Taxonomy" id="821"/>
    <lineage>
        <taxon>Bacteria</taxon>
        <taxon>Pseudomonadati</taxon>
        <taxon>Bacteroidota</taxon>
        <taxon>Bacteroidia</taxon>
        <taxon>Bacteroidales</taxon>
        <taxon>Bacteroidaceae</taxon>
        <taxon>Phocaeicola</taxon>
    </lineage>
</organism>
<keyword evidence="8" id="KW-0732">Signal</keyword>
<comment type="subcellular location">
    <subcellularLocation>
        <location evidence="1 7">Cell outer membrane</location>
        <topology evidence="1 7">Multi-pass membrane protein</topology>
    </subcellularLocation>
</comment>
<dbReference type="Gene3D" id="2.170.130.10">
    <property type="entry name" value="TonB-dependent receptor, plug domain"/>
    <property type="match status" value="1"/>
</dbReference>
<keyword evidence="4 7" id="KW-0812">Transmembrane</keyword>